<feature type="compositionally biased region" description="Basic and acidic residues" evidence="3">
    <location>
        <begin position="673"/>
        <end position="714"/>
    </location>
</feature>
<dbReference type="Gene3D" id="3.30.230.10">
    <property type="match status" value="1"/>
</dbReference>
<feature type="domain" description="DNA mismatch repair protein S5" evidence="5">
    <location>
        <begin position="220"/>
        <end position="365"/>
    </location>
</feature>
<keyword evidence="2" id="KW-0227">DNA damage</keyword>
<dbReference type="Gene3D" id="3.30.565.10">
    <property type="entry name" value="Histidine kinase-like ATPase, C-terminal domain"/>
    <property type="match status" value="1"/>
</dbReference>
<feature type="compositionally biased region" description="Basic and acidic residues" evidence="3">
    <location>
        <begin position="558"/>
        <end position="571"/>
    </location>
</feature>
<evidence type="ECO:0000256" key="1">
    <source>
        <dbReference type="ARBA" id="ARBA00006082"/>
    </source>
</evidence>
<evidence type="ECO:0000313" key="7">
    <source>
        <dbReference type="Proteomes" id="UP000266188"/>
    </source>
</evidence>
<dbReference type="SUPFAM" id="SSF55874">
    <property type="entry name" value="ATPase domain of HSP90 chaperone/DNA topoisomerase II/histidine kinase"/>
    <property type="match status" value="1"/>
</dbReference>
<dbReference type="GO" id="GO:0006298">
    <property type="term" value="P:mismatch repair"/>
    <property type="evidence" value="ECO:0007669"/>
    <property type="project" value="InterPro"/>
</dbReference>
<feature type="region of interest" description="Disordered" evidence="3">
    <location>
        <begin position="593"/>
        <end position="756"/>
    </location>
</feature>
<feature type="compositionally biased region" description="Low complexity" evidence="3">
    <location>
        <begin position="726"/>
        <end position="740"/>
    </location>
</feature>
<keyword evidence="7" id="KW-1185">Reference proteome</keyword>
<dbReference type="GO" id="GO:0140664">
    <property type="term" value="F:ATP-dependent DNA damage sensor activity"/>
    <property type="evidence" value="ECO:0007669"/>
    <property type="project" value="InterPro"/>
</dbReference>
<dbReference type="GO" id="GO:0005524">
    <property type="term" value="F:ATP binding"/>
    <property type="evidence" value="ECO:0007669"/>
    <property type="project" value="InterPro"/>
</dbReference>
<dbReference type="PANTHER" id="PTHR10073">
    <property type="entry name" value="DNA MISMATCH REPAIR PROTEIN MLH, PMS, MUTL"/>
    <property type="match status" value="1"/>
</dbReference>
<sequence>MPIEALSQTTIRAIGSSSVISDACSIVKELLDNALDASASTIVIEISQNTLDVIQVKDNGHGIPAEDHTFVCRRSFTSKINTVDDLKNIGGKYLGFRGVALASAAEMSSSVTVTTRVEAELTGSSVKYGRNGEIISTQRASHPVGTTVRISDFLKYIPVRRQTALRNTAKTLARIKKMVQSYAMSQPSKRLSFKVLKAKNESNNWMYAPVQNATLIDAALKTVGSSITSCCMTKNWPLENGAMNSEQVSRKDLSGYKMIAILPKSDADFSRLNNAGQYFNVDGRPLSTSRGIGRDVVKLYKSYLRTAASRSEQSLAITDPFLCLHIQCPQGSYDVNIEPAKDDLLFEDPQLILSLVESVFQESYGELTVSFDNGTTSNKRASKISNNDAFELLLARKSPVSPSLDERTPNSRATSTAYTIPPSDLRASVLPDSFDDDMCEGTLRQETTPQALEKPSSKDLESLNPWVITRMNVSNNQPPRACSVQLMNSHVSMPTATEGSRQLLRDKEARYQQSASSSALTSPTSSAFYSTATSPGTRQSPSSLRNTSQSTVIAASYDSKKEMRERDKDRYGNGALDTWFKRTTGAALLQHSVDSEAEQEQEEPPLSQLADAQFGPEERSSSRLHAAEEDLETVRMPFGSMSDNRQRVMSPLQAPDQSPEISPQRQPSPSERSPCERNQLSEDSRGLNDALDFERRKKETIQRQREQMRSRLEPSAHTNSPHRSRYLAARAALASESNSATQSQHTPSEESLARPALDHNDPRAYLMRQQNVQQPGSSQGQQKIQRAQTRKLPLEKIPEGYDLHDISLTVPAKISQLSKTFTKISETDLYTQNGVDFQSFPAKSEDPIQLWIGKLSPLIKGKYRTKDGSQEPDLQFDLTAIEKHFSSCNEDGDANV</sequence>
<dbReference type="STRING" id="2070753.A0A3A2ZUV0"/>
<feature type="compositionally biased region" description="Low complexity" evidence="3">
    <location>
        <begin position="514"/>
        <end position="527"/>
    </location>
</feature>
<organism evidence="6 7">
    <name type="scientific">Aspergillus sclerotialis</name>
    <dbReference type="NCBI Taxonomy" id="2070753"/>
    <lineage>
        <taxon>Eukaryota</taxon>
        <taxon>Fungi</taxon>
        <taxon>Dikarya</taxon>
        <taxon>Ascomycota</taxon>
        <taxon>Pezizomycotina</taxon>
        <taxon>Eurotiomycetes</taxon>
        <taxon>Eurotiomycetidae</taxon>
        <taxon>Eurotiales</taxon>
        <taxon>Aspergillaceae</taxon>
        <taxon>Aspergillus</taxon>
        <taxon>Aspergillus subgen. Polypaecilum</taxon>
    </lineage>
</organism>
<proteinExistence type="inferred from homology"/>
<name>A0A3A2ZUV0_9EURO</name>
<feature type="compositionally biased region" description="Polar residues" evidence="3">
    <location>
        <begin position="528"/>
        <end position="553"/>
    </location>
</feature>
<dbReference type="FunFam" id="3.30.565.10:FF:000017">
    <property type="entry name" value="PMS1 homolog 1, mismatch repair system component"/>
    <property type="match status" value="1"/>
</dbReference>
<dbReference type="InterPro" id="IPR036890">
    <property type="entry name" value="HATPase_C_sf"/>
</dbReference>
<feature type="compositionally biased region" description="Low complexity" evidence="3">
    <location>
        <begin position="657"/>
        <end position="672"/>
    </location>
</feature>
<dbReference type="AlphaFoldDB" id="A0A3A2ZUV0"/>
<feature type="compositionally biased region" description="Basic and acidic residues" evidence="3">
    <location>
        <begin position="747"/>
        <end position="756"/>
    </location>
</feature>
<feature type="region of interest" description="Disordered" evidence="3">
    <location>
        <begin position="507"/>
        <end position="575"/>
    </location>
</feature>
<dbReference type="OrthoDB" id="10263226at2759"/>
<gene>
    <name evidence="6" type="ORF">PHISCL_00729</name>
</gene>
<dbReference type="InterPro" id="IPR020568">
    <property type="entry name" value="Ribosomal_Su5_D2-typ_SF"/>
</dbReference>
<protein>
    <submittedName>
        <fullName evidence="6">DNA mismatch repair protein</fullName>
    </submittedName>
</protein>
<comment type="caution">
    <text evidence="6">The sequence shown here is derived from an EMBL/GenBank/DDBJ whole genome shotgun (WGS) entry which is preliminary data.</text>
</comment>
<dbReference type="NCBIfam" id="TIGR00585">
    <property type="entry name" value="mutl"/>
    <property type="match status" value="1"/>
</dbReference>
<dbReference type="InterPro" id="IPR013507">
    <property type="entry name" value="DNA_mismatch_S5_2-like"/>
</dbReference>
<dbReference type="Pfam" id="PF02518">
    <property type="entry name" value="HATPase_c"/>
    <property type="match status" value="1"/>
</dbReference>
<dbReference type="EMBL" id="MVGC01000012">
    <property type="protein sequence ID" value="RJE26922.1"/>
    <property type="molecule type" value="Genomic_DNA"/>
</dbReference>
<dbReference type="GO" id="GO:0016887">
    <property type="term" value="F:ATP hydrolysis activity"/>
    <property type="evidence" value="ECO:0007669"/>
    <property type="project" value="InterPro"/>
</dbReference>
<dbReference type="SMART" id="SM00387">
    <property type="entry name" value="HATPase_c"/>
    <property type="match status" value="1"/>
</dbReference>
<evidence type="ECO:0000313" key="6">
    <source>
        <dbReference type="EMBL" id="RJE26922.1"/>
    </source>
</evidence>
<dbReference type="InterPro" id="IPR014721">
    <property type="entry name" value="Ribsml_uS5_D2-typ_fold_subgr"/>
</dbReference>
<dbReference type="InterPro" id="IPR003594">
    <property type="entry name" value="HATPase_dom"/>
</dbReference>
<dbReference type="GO" id="GO:0030983">
    <property type="term" value="F:mismatched DNA binding"/>
    <property type="evidence" value="ECO:0007669"/>
    <property type="project" value="InterPro"/>
</dbReference>
<evidence type="ECO:0000259" key="4">
    <source>
        <dbReference type="SMART" id="SM00387"/>
    </source>
</evidence>
<dbReference type="InterPro" id="IPR038973">
    <property type="entry name" value="MutL/Mlh/Pms-like"/>
</dbReference>
<feature type="domain" description="Histidine kinase/HSP90-like ATPase" evidence="4">
    <location>
        <begin position="18"/>
        <end position="161"/>
    </location>
</feature>
<evidence type="ECO:0000256" key="3">
    <source>
        <dbReference type="SAM" id="MobiDB-lite"/>
    </source>
</evidence>
<comment type="similarity">
    <text evidence="1">Belongs to the DNA mismatch repair MutL/HexB family.</text>
</comment>
<evidence type="ECO:0000259" key="5">
    <source>
        <dbReference type="SMART" id="SM01340"/>
    </source>
</evidence>
<feature type="compositionally biased region" description="Basic and acidic residues" evidence="3">
    <location>
        <begin position="616"/>
        <end position="628"/>
    </location>
</feature>
<reference evidence="7" key="1">
    <citation type="submission" date="2017-02" db="EMBL/GenBank/DDBJ databases">
        <authorList>
            <person name="Tafer H."/>
            <person name="Lopandic K."/>
        </authorList>
    </citation>
    <scope>NUCLEOTIDE SEQUENCE [LARGE SCALE GENOMIC DNA]</scope>
    <source>
        <strain evidence="7">CBS 366.77</strain>
    </source>
</reference>
<dbReference type="SUPFAM" id="SSF54211">
    <property type="entry name" value="Ribosomal protein S5 domain 2-like"/>
    <property type="match status" value="1"/>
</dbReference>
<dbReference type="Pfam" id="PF01119">
    <property type="entry name" value="DNA_mis_repair"/>
    <property type="match status" value="1"/>
</dbReference>
<evidence type="ECO:0000256" key="2">
    <source>
        <dbReference type="ARBA" id="ARBA00022763"/>
    </source>
</evidence>
<dbReference type="InterPro" id="IPR002099">
    <property type="entry name" value="MutL/Mlh/PMS"/>
</dbReference>
<accession>A0A3A2ZUV0</accession>
<dbReference type="SMART" id="SM01340">
    <property type="entry name" value="DNA_mis_repair"/>
    <property type="match status" value="1"/>
</dbReference>
<dbReference type="GO" id="GO:0061982">
    <property type="term" value="P:meiosis I cell cycle process"/>
    <property type="evidence" value="ECO:0007669"/>
    <property type="project" value="UniProtKB-ARBA"/>
</dbReference>
<dbReference type="Proteomes" id="UP000266188">
    <property type="component" value="Unassembled WGS sequence"/>
</dbReference>
<dbReference type="PANTHER" id="PTHR10073:SF41">
    <property type="entry name" value="MISMATCH REPAIR PROTEIN, PUTATIVE (AFU_ORTHOLOGUE AFUA_8G05820)-RELATED"/>
    <property type="match status" value="1"/>
</dbReference>
<feature type="region of interest" description="Disordered" evidence="3">
    <location>
        <begin position="400"/>
        <end position="427"/>
    </location>
</feature>
<dbReference type="GO" id="GO:0032389">
    <property type="term" value="C:MutLalpha complex"/>
    <property type="evidence" value="ECO:0007669"/>
    <property type="project" value="TreeGrafter"/>
</dbReference>